<comment type="subcellular location">
    <subcellularLocation>
        <location evidence="1">Endoplasmic reticulum membrane</location>
        <topology evidence="1">Single-pass type II membrane protein</topology>
    </subcellularLocation>
</comment>
<dbReference type="Proteomes" id="UP000664521">
    <property type="component" value="Unassembled WGS sequence"/>
</dbReference>
<dbReference type="GO" id="GO:0006465">
    <property type="term" value="P:signal peptide processing"/>
    <property type="evidence" value="ECO:0007669"/>
    <property type="project" value="InterPro"/>
</dbReference>
<evidence type="ECO:0000256" key="2">
    <source>
        <dbReference type="ARBA" id="ARBA00019685"/>
    </source>
</evidence>
<evidence type="ECO:0000256" key="1">
    <source>
        <dbReference type="ARBA" id="ARBA00004648"/>
    </source>
</evidence>
<comment type="caution">
    <text evidence="7">The sequence shown here is derived from an EMBL/GenBank/DDBJ whole genome shotgun (WGS) entry which is preliminary data.</text>
</comment>
<dbReference type="InterPro" id="IPR001733">
    <property type="entry name" value="Peptidase_S26B"/>
</dbReference>
<reference evidence="7" key="1">
    <citation type="submission" date="2021-03" db="EMBL/GenBank/DDBJ databases">
        <authorList>
            <person name="Tagirdzhanova G."/>
        </authorList>
    </citation>
    <scope>NUCLEOTIDE SEQUENCE</scope>
</reference>
<dbReference type="PANTHER" id="PTHR10806">
    <property type="entry name" value="SIGNAL PEPTIDASE COMPLEX CATALYTIC SUBUNIT SEC11"/>
    <property type="match status" value="1"/>
</dbReference>
<evidence type="ECO:0000313" key="7">
    <source>
        <dbReference type="EMBL" id="CAF9939554.1"/>
    </source>
</evidence>
<dbReference type="CDD" id="cd06462">
    <property type="entry name" value="Peptidase_S24_S26"/>
    <property type="match status" value="1"/>
</dbReference>
<keyword evidence="4" id="KW-0256">Endoplasmic reticulum</keyword>
<keyword evidence="8" id="KW-1185">Reference proteome</keyword>
<accession>A0A8H3J2T1</accession>
<comment type="function">
    <text evidence="6">Catalytic component of the signal peptidase complex (SPC) which catalyzes the cleavage of N-terminal signal sequences from nascent proteins as they are translocated into the lumen of the endoplasmic reticulum. Specifically cleaves N-terminal signal peptides that contain a hydrophobic alpha-helix (h-region) shorter than 18-20 amino acids.</text>
</comment>
<gene>
    <name evidence="7" type="primary">SEC11_1</name>
    <name evidence="7" type="ORF">HETSPECPRED_001814</name>
</gene>
<keyword evidence="5" id="KW-0735">Signal-anchor</keyword>
<organism evidence="7 8">
    <name type="scientific">Heterodermia speciosa</name>
    <dbReference type="NCBI Taxonomy" id="116794"/>
    <lineage>
        <taxon>Eukaryota</taxon>
        <taxon>Fungi</taxon>
        <taxon>Dikarya</taxon>
        <taxon>Ascomycota</taxon>
        <taxon>Pezizomycotina</taxon>
        <taxon>Lecanoromycetes</taxon>
        <taxon>OSLEUM clade</taxon>
        <taxon>Lecanoromycetidae</taxon>
        <taxon>Caliciales</taxon>
        <taxon>Physciaceae</taxon>
        <taxon>Heterodermia</taxon>
    </lineage>
</organism>
<evidence type="ECO:0000256" key="5">
    <source>
        <dbReference type="ARBA" id="ARBA00022968"/>
    </source>
</evidence>
<dbReference type="GO" id="GO:0005787">
    <property type="term" value="C:signal peptidase complex"/>
    <property type="evidence" value="ECO:0007669"/>
    <property type="project" value="TreeGrafter"/>
</dbReference>
<dbReference type="AlphaFoldDB" id="A0A8H3J2T1"/>
<dbReference type="PANTHER" id="PTHR10806:SF6">
    <property type="entry name" value="SIGNAL PEPTIDASE COMPLEX CATALYTIC SUBUNIT SEC11"/>
    <property type="match status" value="1"/>
</dbReference>
<protein>
    <recommendedName>
        <fullName evidence="2">Signal peptidase complex catalytic subunit SEC11</fullName>
    </recommendedName>
    <alternativeName>
        <fullName evidence="3">Signal peptidase complex catalytic subunit sec11</fullName>
    </alternativeName>
</protein>
<dbReference type="GO" id="GO:0008233">
    <property type="term" value="F:peptidase activity"/>
    <property type="evidence" value="ECO:0007669"/>
    <property type="project" value="InterPro"/>
</dbReference>
<keyword evidence="5" id="KW-0812">Transmembrane</keyword>
<dbReference type="OrthoDB" id="10257561at2759"/>
<dbReference type="EMBL" id="CAJPDS010000133">
    <property type="protein sequence ID" value="CAF9939554.1"/>
    <property type="molecule type" value="Genomic_DNA"/>
</dbReference>
<evidence type="ECO:0000256" key="3">
    <source>
        <dbReference type="ARBA" id="ARBA00021755"/>
    </source>
</evidence>
<sequence length="151" mass="17077">MEPAFYRGDVLFVWNRADVFEVGEIAVCWFKGRPLPMVHRIVQRMPDVHMETWKAAGGNESIAPSVPAIPQYQYLTKGDNNDRDDVPLYPPGQLYVKRSEIIGTIKGYVPYAGWVTILLSEHPWLKTAVFGAVGSFSLLRRRPKTTQKISG</sequence>
<proteinExistence type="predicted"/>
<evidence type="ECO:0000313" key="8">
    <source>
        <dbReference type="Proteomes" id="UP000664521"/>
    </source>
</evidence>
<name>A0A8H3J2T1_9LECA</name>
<evidence type="ECO:0000256" key="6">
    <source>
        <dbReference type="ARBA" id="ARBA00045533"/>
    </source>
</evidence>
<evidence type="ECO:0000256" key="4">
    <source>
        <dbReference type="ARBA" id="ARBA00022824"/>
    </source>
</evidence>